<dbReference type="Proteomes" id="UP000218238">
    <property type="component" value="Unassembled WGS sequence"/>
</dbReference>
<feature type="transmembrane region" description="Helical" evidence="1">
    <location>
        <begin position="20"/>
        <end position="42"/>
    </location>
</feature>
<evidence type="ECO:0000313" key="3">
    <source>
        <dbReference type="Proteomes" id="UP000218238"/>
    </source>
</evidence>
<evidence type="ECO:0000256" key="1">
    <source>
        <dbReference type="SAM" id="Phobius"/>
    </source>
</evidence>
<reference evidence="2 3" key="1">
    <citation type="submission" date="2017-08" db="EMBL/GenBank/DDBJ databases">
        <title>Draft genome sequence of filamentous cyanobacterium Calothrix elsteri CCALA 953.</title>
        <authorList>
            <person name="Gagunashvili A.N."/>
            <person name="Elster J."/>
            <person name="Andresson O.S."/>
        </authorList>
    </citation>
    <scope>NUCLEOTIDE SEQUENCE [LARGE SCALE GENOMIC DNA]</scope>
    <source>
        <strain evidence="2 3">CCALA 953</strain>
    </source>
</reference>
<keyword evidence="3" id="KW-1185">Reference proteome</keyword>
<evidence type="ECO:0008006" key="4">
    <source>
        <dbReference type="Google" id="ProtNLM"/>
    </source>
</evidence>
<accession>A0A2A2TDB8</accession>
<keyword evidence="1" id="KW-0472">Membrane</keyword>
<evidence type="ECO:0000313" key="2">
    <source>
        <dbReference type="EMBL" id="PAX51646.1"/>
    </source>
</evidence>
<comment type="caution">
    <text evidence="2">The sequence shown here is derived from an EMBL/GenBank/DDBJ whole genome shotgun (WGS) entry which is preliminary data.</text>
</comment>
<organism evidence="2 3">
    <name type="scientific">Brunnivagina elsteri CCALA 953</name>
    <dbReference type="NCBI Taxonomy" id="987040"/>
    <lineage>
        <taxon>Bacteria</taxon>
        <taxon>Bacillati</taxon>
        <taxon>Cyanobacteriota</taxon>
        <taxon>Cyanophyceae</taxon>
        <taxon>Nostocales</taxon>
        <taxon>Calotrichaceae</taxon>
        <taxon>Brunnivagina</taxon>
    </lineage>
</organism>
<name>A0A2A2TDB8_9CYAN</name>
<dbReference type="EMBL" id="NTFS01000357">
    <property type="protein sequence ID" value="PAX51646.1"/>
    <property type="molecule type" value="Genomic_DNA"/>
</dbReference>
<dbReference type="AlphaFoldDB" id="A0A2A2TDB8"/>
<keyword evidence="1" id="KW-1133">Transmembrane helix</keyword>
<gene>
    <name evidence="2" type="ORF">CK510_23670</name>
</gene>
<keyword evidence="1" id="KW-0812">Transmembrane</keyword>
<proteinExistence type="predicted"/>
<sequence>MKNLMETLRRKKKQIPRWAFTVLVSCVMLSVAGTILVFVWYYQQNNLDSLNNKIEDLNKSISATGTIPKDNLMGKLSAIPIPSPYL</sequence>
<protein>
    <recommendedName>
        <fullName evidence="4">Two-component sensor histidine kinase</fullName>
    </recommendedName>
</protein>